<sequence>MGYECRQEQCYALSAAAVSSSSSAEPSKTGSSASLTTNSDVSTAPALAGTAVSNTEATQTPSTSVVGGPVDVGSEDSSSSQKFSGTSFAAGIVPGIFLGALLCGCLLFYLLRRNTTHASSYVDREKGQMSRDTLTDLGTISRPPPKHGRSISEPVADASVGHRTDFLRGTPPQQKAYTGPLGQGQYSVEATGPITPTRTPKAVKALLRRSPFLNETPSTPRPTQPPLPQHLKRGTLSFKISPVRALKKQKSMHSLRRQMTDAGSYGASRSSSRRTRPDTSRTGSTETIQVLMGGPERYMPDQGIYKHDESSAVTKSSTCQAKGSVSTWQRGNSGQGDSTGQHAILAATPYAHAQHTTPTRPPGPSATQGRLGTPYTPTTYPANGTGRVTEVLVGKEGGLQVVREPEKRDTTFSAMMQRAGLRGSDLDIGTGAY</sequence>
<name>A0A4U0TVH5_9PEZI</name>
<keyword evidence="4" id="KW-1185">Reference proteome</keyword>
<evidence type="ECO:0000256" key="1">
    <source>
        <dbReference type="SAM" id="MobiDB-lite"/>
    </source>
</evidence>
<comment type="caution">
    <text evidence="3">The sequence shown here is derived from an EMBL/GenBank/DDBJ whole genome shotgun (WGS) entry which is preliminary data.</text>
</comment>
<keyword evidence="2" id="KW-0812">Transmembrane</keyword>
<dbReference type="Proteomes" id="UP000308549">
    <property type="component" value="Unassembled WGS sequence"/>
</dbReference>
<feature type="compositionally biased region" description="Pro residues" evidence="1">
    <location>
        <begin position="219"/>
        <end position="228"/>
    </location>
</feature>
<evidence type="ECO:0000313" key="3">
    <source>
        <dbReference type="EMBL" id="TKA26340.1"/>
    </source>
</evidence>
<feature type="region of interest" description="Disordered" evidence="1">
    <location>
        <begin position="308"/>
        <end position="339"/>
    </location>
</feature>
<keyword evidence="2" id="KW-0472">Membrane</keyword>
<dbReference type="AlphaFoldDB" id="A0A4U0TVH5"/>
<gene>
    <name evidence="3" type="ORF">B0A50_05119</name>
</gene>
<reference evidence="3 4" key="1">
    <citation type="submission" date="2017-03" db="EMBL/GenBank/DDBJ databases">
        <title>Genomes of endolithic fungi from Antarctica.</title>
        <authorList>
            <person name="Coleine C."/>
            <person name="Masonjones S."/>
            <person name="Stajich J.E."/>
        </authorList>
    </citation>
    <scope>NUCLEOTIDE SEQUENCE [LARGE SCALE GENOMIC DNA]</scope>
    <source>
        <strain evidence="3 4">CCFEE 6315</strain>
    </source>
</reference>
<feature type="compositionally biased region" description="Polar residues" evidence="1">
    <location>
        <begin position="51"/>
        <end position="65"/>
    </location>
</feature>
<feature type="compositionally biased region" description="Low complexity" evidence="1">
    <location>
        <begin position="17"/>
        <end position="34"/>
    </location>
</feature>
<feature type="region of interest" description="Disordered" evidence="1">
    <location>
        <begin position="51"/>
        <end position="79"/>
    </location>
</feature>
<dbReference type="OrthoDB" id="5338512at2759"/>
<organism evidence="3 4">
    <name type="scientific">Salinomyces thailandicus</name>
    <dbReference type="NCBI Taxonomy" id="706561"/>
    <lineage>
        <taxon>Eukaryota</taxon>
        <taxon>Fungi</taxon>
        <taxon>Dikarya</taxon>
        <taxon>Ascomycota</taxon>
        <taxon>Pezizomycotina</taxon>
        <taxon>Dothideomycetes</taxon>
        <taxon>Dothideomycetidae</taxon>
        <taxon>Mycosphaerellales</taxon>
        <taxon>Teratosphaeriaceae</taxon>
        <taxon>Salinomyces</taxon>
    </lineage>
</organism>
<feature type="compositionally biased region" description="Polar residues" evidence="1">
    <location>
        <begin position="311"/>
        <end position="339"/>
    </location>
</feature>
<evidence type="ECO:0000313" key="4">
    <source>
        <dbReference type="Proteomes" id="UP000308549"/>
    </source>
</evidence>
<feature type="compositionally biased region" description="Basic residues" evidence="1">
    <location>
        <begin position="245"/>
        <end position="256"/>
    </location>
</feature>
<protein>
    <submittedName>
        <fullName evidence="3">Uncharacterized protein</fullName>
    </submittedName>
</protein>
<accession>A0A4U0TVH5</accession>
<feature type="region of interest" description="Disordered" evidence="1">
    <location>
        <begin position="135"/>
        <end position="286"/>
    </location>
</feature>
<feature type="transmembrane region" description="Helical" evidence="2">
    <location>
        <begin position="88"/>
        <end position="111"/>
    </location>
</feature>
<feature type="compositionally biased region" description="Polar residues" evidence="1">
    <location>
        <begin position="184"/>
        <end position="198"/>
    </location>
</feature>
<keyword evidence="2" id="KW-1133">Transmembrane helix</keyword>
<proteinExistence type="predicted"/>
<feature type="region of interest" description="Disordered" evidence="1">
    <location>
        <begin position="17"/>
        <end position="39"/>
    </location>
</feature>
<evidence type="ECO:0000256" key="2">
    <source>
        <dbReference type="SAM" id="Phobius"/>
    </source>
</evidence>
<dbReference type="EMBL" id="NAJL01000029">
    <property type="protein sequence ID" value="TKA26340.1"/>
    <property type="molecule type" value="Genomic_DNA"/>
</dbReference>